<evidence type="ECO:0000256" key="1">
    <source>
        <dbReference type="SAM" id="MobiDB-lite"/>
    </source>
</evidence>
<keyword evidence="4" id="KW-1185">Reference proteome</keyword>
<feature type="compositionally biased region" description="Basic and acidic residues" evidence="1">
    <location>
        <begin position="31"/>
        <end position="43"/>
    </location>
</feature>
<protein>
    <submittedName>
        <fullName evidence="3">Uncharacterized protein</fullName>
    </submittedName>
</protein>
<evidence type="ECO:0000256" key="2">
    <source>
        <dbReference type="SAM" id="Phobius"/>
    </source>
</evidence>
<evidence type="ECO:0000313" key="3">
    <source>
        <dbReference type="EMBL" id="MDQ0445972.1"/>
    </source>
</evidence>
<organism evidence="3 4">
    <name type="scientific">Methylobacterium aerolatum</name>
    <dbReference type="NCBI Taxonomy" id="418708"/>
    <lineage>
        <taxon>Bacteria</taxon>
        <taxon>Pseudomonadati</taxon>
        <taxon>Pseudomonadota</taxon>
        <taxon>Alphaproteobacteria</taxon>
        <taxon>Hyphomicrobiales</taxon>
        <taxon>Methylobacteriaceae</taxon>
        <taxon>Methylobacterium</taxon>
    </lineage>
</organism>
<feature type="compositionally biased region" description="Pro residues" evidence="1">
    <location>
        <begin position="1"/>
        <end position="22"/>
    </location>
</feature>
<accession>A0ABU0HUG9</accession>
<proteinExistence type="predicted"/>
<keyword evidence="2" id="KW-1133">Transmembrane helix</keyword>
<keyword evidence="2" id="KW-0472">Membrane</keyword>
<comment type="caution">
    <text evidence="3">The sequence shown here is derived from an EMBL/GenBank/DDBJ whole genome shotgun (WGS) entry which is preliminary data.</text>
</comment>
<dbReference type="EMBL" id="JAUSVP010000001">
    <property type="protein sequence ID" value="MDQ0445972.1"/>
    <property type="molecule type" value="Genomic_DNA"/>
</dbReference>
<feature type="transmembrane region" description="Helical" evidence="2">
    <location>
        <begin position="92"/>
        <end position="116"/>
    </location>
</feature>
<name>A0ABU0HUG9_9HYPH</name>
<sequence>MFRSETPPPPGNLEVAEPPPSESPTVAQLKGDIDSGRTGDKVPHLDVGAAMLGTCEEAGGAPPTPQQVKLARANEAASPRVRAAADPHGQRAWTLPLFLGIVGTIGAVLVAGVWAIH</sequence>
<dbReference type="Proteomes" id="UP001231124">
    <property type="component" value="Unassembled WGS sequence"/>
</dbReference>
<dbReference type="RefSeq" id="WP_238203235.1">
    <property type="nucleotide sequence ID" value="NZ_BPQE01000013.1"/>
</dbReference>
<evidence type="ECO:0000313" key="4">
    <source>
        <dbReference type="Proteomes" id="UP001231124"/>
    </source>
</evidence>
<gene>
    <name evidence="3" type="ORF">QO012_000450</name>
</gene>
<feature type="region of interest" description="Disordered" evidence="1">
    <location>
        <begin position="1"/>
        <end position="43"/>
    </location>
</feature>
<keyword evidence="2" id="KW-0812">Transmembrane</keyword>
<reference evidence="3 4" key="1">
    <citation type="submission" date="2023-07" db="EMBL/GenBank/DDBJ databases">
        <title>Genomic Encyclopedia of Type Strains, Phase IV (KMG-IV): sequencing the most valuable type-strain genomes for metagenomic binning, comparative biology and taxonomic classification.</title>
        <authorList>
            <person name="Goeker M."/>
        </authorList>
    </citation>
    <scope>NUCLEOTIDE SEQUENCE [LARGE SCALE GENOMIC DNA]</scope>
    <source>
        <strain evidence="3 4">DSM 19013</strain>
    </source>
</reference>